<reference evidence="2" key="1">
    <citation type="submission" date="2023-02" db="EMBL/GenBank/DDBJ databases">
        <title>Identification and recombinant expression of a fungal hydrolase from Papiliotrema laurentii that hydrolyzes apple cutin and clears colloidal polyester polyurethane.</title>
        <authorList>
            <consortium name="DOE Joint Genome Institute"/>
            <person name="Roman V.A."/>
            <person name="Bojanowski C."/>
            <person name="Crable B.R."/>
            <person name="Wagner D.N."/>
            <person name="Hung C.S."/>
            <person name="Nadeau L.J."/>
            <person name="Schratz L."/>
            <person name="Haridas S."/>
            <person name="Pangilinan J."/>
            <person name="Lipzen A."/>
            <person name="Na H."/>
            <person name="Yan M."/>
            <person name="Ng V."/>
            <person name="Grigoriev I.V."/>
            <person name="Spatafora J.W."/>
            <person name="Barlow D."/>
            <person name="Biffinger J."/>
            <person name="Kelley-Loughnane N."/>
            <person name="Varaljay V.A."/>
            <person name="Crookes-Goodson W.J."/>
        </authorList>
    </citation>
    <scope>NUCLEOTIDE SEQUENCE</scope>
    <source>
        <strain evidence="2">5307AH</strain>
    </source>
</reference>
<gene>
    <name evidence="2" type="ORF">DB88DRAFT_518000</name>
</gene>
<protein>
    <submittedName>
        <fullName evidence="2">Uncharacterized protein</fullName>
    </submittedName>
</protein>
<accession>A0AAD9FN76</accession>
<dbReference type="AlphaFoldDB" id="A0AAD9FN76"/>
<comment type="caution">
    <text evidence="2">The sequence shown here is derived from an EMBL/GenBank/DDBJ whole genome shotgun (WGS) entry which is preliminary data.</text>
</comment>
<proteinExistence type="predicted"/>
<name>A0AAD9FN76_PAPLA</name>
<sequence length="352" mass="39548">MQDSGRGNQFVNVTNAGSSGSGSRYIPILPDVPSSVLPDIHPGLVPARLPDDLPLPDKNSTEQSGWQYFDPIQDTFVDTINMVTPLASGMSSTSHADAHTEHEGEQYGDYGMGFYRLVDLLRRTRAGENGQPMLYTPEIQQNLRICEQAYNRYHLSPDEISGPGHAAGTLHQMLRSVSAIKKYVDTYGDNIDRELDSIIKRGVHTIESLNKYPTRLPASRTSDRRPSPAETSSARTREGDTKLAPAEEQSQDPFRAFKDYIKDFPTGNDGHPKYIIPTLHGRFQTLLEVWEPIHHGRSETNVEHVTQITQQVSAINEDLTRYRKTMQSELRAIWEQAQRIDNLLRSSFAQSS</sequence>
<evidence type="ECO:0000313" key="3">
    <source>
        <dbReference type="Proteomes" id="UP001182556"/>
    </source>
</evidence>
<dbReference type="Proteomes" id="UP001182556">
    <property type="component" value="Unassembled WGS sequence"/>
</dbReference>
<organism evidence="2 3">
    <name type="scientific">Papiliotrema laurentii</name>
    <name type="common">Cryptococcus laurentii</name>
    <dbReference type="NCBI Taxonomy" id="5418"/>
    <lineage>
        <taxon>Eukaryota</taxon>
        <taxon>Fungi</taxon>
        <taxon>Dikarya</taxon>
        <taxon>Basidiomycota</taxon>
        <taxon>Agaricomycotina</taxon>
        <taxon>Tremellomycetes</taxon>
        <taxon>Tremellales</taxon>
        <taxon>Rhynchogastremaceae</taxon>
        <taxon>Papiliotrema</taxon>
    </lineage>
</organism>
<evidence type="ECO:0000256" key="1">
    <source>
        <dbReference type="SAM" id="MobiDB-lite"/>
    </source>
</evidence>
<feature type="region of interest" description="Disordered" evidence="1">
    <location>
        <begin position="210"/>
        <end position="250"/>
    </location>
</feature>
<dbReference type="EMBL" id="JAODAN010000010">
    <property type="protein sequence ID" value="KAK1921851.1"/>
    <property type="molecule type" value="Genomic_DNA"/>
</dbReference>
<keyword evidence="3" id="KW-1185">Reference proteome</keyword>
<evidence type="ECO:0000313" key="2">
    <source>
        <dbReference type="EMBL" id="KAK1921851.1"/>
    </source>
</evidence>